<evidence type="ECO:0000256" key="1">
    <source>
        <dbReference type="SAM" id="MobiDB-lite"/>
    </source>
</evidence>
<sequence>MTTERDNPRSPQPSRRSALSSRCTAKNKPIARAGSLPKLPATDLPSFPLTPLRSSPVLLEALSYQRPSSDAMIDA</sequence>
<accession>A0A149U276</accession>
<feature type="region of interest" description="Disordered" evidence="1">
    <location>
        <begin position="1"/>
        <end position="52"/>
    </location>
</feature>
<evidence type="ECO:0000313" key="3">
    <source>
        <dbReference type="Proteomes" id="UP000075411"/>
    </source>
</evidence>
<gene>
    <name evidence="2" type="ORF">AD947_03845</name>
</gene>
<dbReference type="Proteomes" id="UP000075411">
    <property type="component" value="Unassembled WGS sequence"/>
</dbReference>
<dbReference type="EMBL" id="LHZT01000104">
    <property type="protein sequence ID" value="KXV59508.1"/>
    <property type="molecule type" value="Genomic_DNA"/>
</dbReference>
<name>A0A149U276_9PROT</name>
<feature type="compositionally biased region" description="Polar residues" evidence="1">
    <location>
        <begin position="12"/>
        <end position="24"/>
    </location>
</feature>
<reference evidence="2 3" key="1">
    <citation type="submission" date="2015-06" db="EMBL/GenBank/DDBJ databases">
        <title>Improved classification and identification of acetic acid bacteria using matrix-assisted laser desorption/ionization time-of-flight mass spectrometry; Gluconobacter nephelii and Gluconobacter uchimurae are later heterotypic synonyms of Gluconobacter japonicus and Gluconobacter oxydans, respectively.</title>
        <authorList>
            <person name="Li L."/>
            <person name="Cleenwerck I."/>
            <person name="De Vuyst L."/>
            <person name="Vandamme P."/>
        </authorList>
    </citation>
    <scope>NUCLEOTIDE SEQUENCE [LARGE SCALE GENOMIC DNA]</scope>
    <source>
        <strain evidence="2 3">LMG 1663</strain>
    </source>
</reference>
<proteinExistence type="predicted"/>
<comment type="caution">
    <text evidence="2">The sequence shown here is derived from an EMBL/GenBank/DDBJ whole genome shotgun (WGS) entry which is preliminary data.</text>
</comment>
<evidence type="ECO:0000313" key="2">
    <source>
        <dbReference type="EMBL" id="KXV59508.1"/>
    </source>
</evidence>
<organism evidence="2 3">
    <name type="scientific">Acetobacter tropicalis</name>
    <dbReference type="NCBI Taxonomy" id="104102"/>
    <lineage>
        <taxon>Bacteria</taxon>
        <taxon>Pseudomonadati</taxon>
        <taxon>Pseudomonadota</taxon>
        <taxon>Alphaproteobacteria</taxon>
        <taxon>Acetobacterales</taxon>
        <taxon>Acetobacteraceae</taxon>
        <taxon>Acetobacter</taxon>
    </lineage>
</organism>
<protein>
    <submittedName>
        <fullName evidence="2">Uncharacterized protein</fullName>
    </submittedName>
</protein>
<dbReference type="AlphaFoldDB" id="A0A149U276"/>